<keyword evidence="4" id="KW-1003">Cell membrane</keyword>
<accession>A0A1I2R672</accession>
<dbReference type="Proteomes" id="UP000199052">
    <property type="component" value="Unassembled WGS sequence"/>
</dbReference>
<evidence type="ECO:0000259" key="9">
    <source>
        <dbReference type="PROSITE" id="PS50893"/>
    </source>
</evidence>
<keyword evidence="7" id="KW-0472">Membrane</keyword>
<dbReference type="Proteomes" id="UP000533017">
    <property type="component" value="Unassembled WGS sequence"/>
</dbReference>
<keyword evidence="5" id="KW-0547">Nucleotide-binding</keyword>
<dbReference type="InterPro" id="IPR003439">
    <property type="entry name" value="ABC_transporter-like_ATP-bd"/>
</dbReference>
<dbReference type="Gene3D" id="3.40.50.300">
    <property type="entry name" value="P-loop containing nucleotide triphosphate hydrolases"/>
    <property type="match status" value="1"/>
</dbReference>
<gene>
    <name evidence="10" type="ORF">FHR37_001190</name>
    <name evidence="11" type="ORF">SAMN05421678_105255</name>
</gene>
<comment type="subcellular location">
    <subcellularLocation>
        <location evidence="1">Cell membrane</location>
        <topology evidence="1">Peripheral membrane protein</topology>
    </subcellularLocation>
</comment>
<feature type="region of interest" description="Disordered" evidence="8">
    <location>
        <begin position="1"/>
        <end position="32"/>
    </location>
</feature>
<dbReference type="RefSeq" id="WP_092883106.1">
    <property type="nucleotide sequence ID" value="NZ_FOOI01000005.1"/>
</dbReference>
<keyword evidence="3" id="KW-0813">Transport</keyword>
<comment type="similarity">
    <text evidence="2">Belongs to the ABC transporter superfamily.</text>
</comment>
<evidence type="ECO:0000256" key="1">
    <source>
        <dbReference type="ARBA" id="ARBA00004202"/>
    </source>
</evidence>
<protein>
    <submittedName>
        <fullName evidence="10">Oligopeptide/dipeptide ABC transporter ATP-binding protein</fullName>
    </submittedName>
    <submittedName>
        <fullName evidence="11">Peptide/nickel transport system ATP-binding protein/peptide/nickel transport system ATP-binding protein/oligopeptide transport system ATP-binding protein</fullName>
    </submittedName>
</protein>
<evidence type="ECO:0000313" key="13">
    <source>
        <dbReference type="Proteomes" id="UP000533017"/>
    </source>
</evidence>
<evidence type="ECO:0000313" key="12">
    <source>
        <dbReference type="Proteomes" id="UP000199052"/>
    </source>
</evidence>
<feature type="domain" description="ABC transporter" evidence="9">
    <location>
        <begin position="34"/>
        <end position="313"/>
    </location>
</feature>
<evidence type="ECO:0000256" key="2">
    <source>
        <dbReference type="ARBA" id="ARBA00005417"/>
    </source>
</evidence>
<dbReference type="Pfam" id="PF08352">
    <property type="entry name" value="oligo_HPY"/>
    <property type="match status" value="1"/>
</dbReference>
<evidence type="ECO:0000256" key="6">
    <source>
        <dbReference type="ARBA" id="ARBA00022840"/>
    </source>
</evidence>
<sequence>MSTPTRSRADDRRRRPEFRGTEPGPGPDGPLLSVRDLHVHFRRGKEVLRAVDGVSFDLHAGRALAIVGESGSGKTVTARSLLRLLPRNARIADGQVWFNHAAGVRDADHADPHPGGDRPAGRGRRDRGAAGPRDLLRLGEREMRRVRGRDIGMVFQNAMEAMNPTLTLERQLTEHLLWHGICGKAEARDRAVRALGDVGIPEPERRIRTYPFQLSGGMRQRAMIAMAMLTQPALLIADEPTTAVDVTVQRQILDLLAEVKNRGTGIVMITHDLGVARYFCDDVVVMYAGRVVERASTPELLDSPRHPYSVGLLGSCVEIGDRGRPLTPIQGAPPDLARRPQGCAFHPRCAQAEAPRCLTDQPLLPLVSSGSGGTGGREAACWKVVPDA</sequence>
<dbReference type="InterPro" id="IPR003593">
    <property type="entry name" value="AAA+_ATPase"/>
</dbReference>
<feature type="region of interest" description="Disordered" evidence="8">
    <location>
        <begin position="104"/>
        <end position="134"/>
    </location>
</feature>
<evidence type="ECO:0000256" key="3">
    <source>
        <dbReference type="ARBA" id="ARBA00022448"/>
    </source>
</evidence>
<dbReference type="AlphaFoldDB" id="A0A1I2R672"/>
<dbReference type="STRING" id="504797.SAMN05421678_105255"/>
<dbReference type="InterPro" id="IPR017871">
    <property type="entry name" value="ABC_transporter-like_CS"/>
</dbReference>
<dbReference type="CDD" id="cd03257">
    <property type="entry name" value="ABC_NikE_OppD_transporters"/>
    <property type="match status" value="1"/>
</dbReference>
<feature type="compositionally biased region" description="Basic and acidic residues" evidence="8">
    <location>
        <begin position="104"/>
        <end position="120"/>
    </location>
</feature>
<dbReference type="EMBL" id="FOOI01000005">
    <property type="protein sequence ID" value="SFG36235.1"/>
    <property type="molecule type" value="Genomic_DNA"/>
</dbReference>
<dbReference type="PROSITE" id="PS50893">
    <property type="entry name" value="ABC_TRANSPORTER_2"/>
    <property type="match status" value="1"/>
</dbReference>
<evidence type="ECO:0000256" key="7">
    <source>
        <dbReference type="ARBA" id="ARBA00023136"/>
    </source>
</evidence>
<dbReference type="PANTHER" id="PTHR43297:SF2">
    <property type="entry name" value="DIPEPTIDE TRANSPORT ATP-BINDING PROTEIN DPPD"/>
    <property type="match status" value="1"/>
</dbReference>
<keyword evidence="6 11" id="KW-0067">ATP-binding</keyword>
<dbReference type="InterPro" id="IPR050388">
    <property type="entry name" value="ABC_Ni/Peptide_Import"/>
</dbReference>
<dbReference type="PANTHER" id="PTHR43297">
    <property type="entry name" value="OLIGOPEPTIDE TRANSPORT ATP-BINDING PROTEIN APPD"/>
    <property type="match status" value="1"/>
</dbReference>
<dbReference type="PROSITE" id="PS00211">
    <property type="entry name" value="ABC_TRANSPORTER_1"/>
    <property type="match status" value="1"/>
</dbReference>
<dbReference type="NCBIfam" id="TIGR01727">
    <property type="entry name" value="oligo_HPY"/>
    <property type="match status" value="1"/>
</dbReference>
<evidence type="ECO:0000313" key="10">
    <source>
        <dbReference type="EMBL" id="NYH82339.1"/>
    </source>
</evidence>
<reference evidence="10 13" key="2">
    <citation type="submission" date="2020-07" db="EMBL/GenBank/DDBJ databases">
        <title>Sequencing the genomes of 1000 actinobacteria strains.</title>
        <authorList>
            <person name="Klenk H.-P."/>
        </authorList>
    </citation>
    <scope>NUCLEOTIDE SEQUENCE [LARGE SCALE GENOMIC DNA]</scope>
    <source>
        <strain evidence="10 13">DSM 45117</strain>
    </source>
</reference>
<dbReference type="OrthoDB" id="8481147at2"/>
<organism evidence="11 12">
    <name type="scientific">Actinopolymorpha cephalotaxi</name>
    <dbReference type="NCBI Taxonomy" id="504797"/>
    <lineage>
        <taxon>Bacteria</taxon>
        <taxon>Bacillati</taxon>
        <taxon>Actinomycetota</taxon>
        <taxon>Actinomycetes</taxon>
        <taxon>Propionibacteriales</taxon>
        <taxon>Actinopolymorphaceae</taxon>
        <taxon>Actinopolymorpha</taxon>
    </lineage>
</organism>
<keyword evidence="13" id="KW-1185">Reference proteome</keyword>
<dbReference type="EMBL" id="JACBZA010000001">
    <property type="protein sequence ID" value="NYH82339.1"/>
    <property type="molecule type" value="Genomic_DNA"/>
</dbReference>
<name>A0A1I2R672_9ACTN</name>
<dbReference type="SUPFAM" id="SSF52540">
    <property type="entry name" value="P-loop containing nucleoside triphosphate hydrolases"/>
    <property type="match status" value="1"/>
</dbReference>
<dbReference type="GO" id="GO:0005886">
    <property type="term" value="C:plasma membrane"/>
    <property type="evidence" value="ECO:0007669"/>
    <property type="project" value="UniProtKB-SubCell"/>
</dbReference>
<dbReference type="GO" id="GO:0016887">
    <property type="term" value="F:ATP hydrolysis activity"/>
    <property type="evidence" value="ECO:0007669"/>
    <property type="project" value="InterPro"/>
</dbReference>
<evidence type="ECO:0000313" key="11">
    <source>
        <dbReference type="EMBL" id="SFG36235.1"/>
    </source>
</evidence>
<evidence type="ECO:0000256" key="4">
    <source>
        <dbReference type="ARBA" id="ARBA00022475"/>
    </source>
</evidence>
<evidence type="ECO:0000256" key="5">
    <source>
        <dbReference type="ARBA" id="ARBA00022741"/>
    </source>
</evidence>
<dbReference type="InterPro" id="IPR013563">
    <property type="entry name" value="Oligopep_ABC_C"/>
</dbReference>
<evidence type="ECO:0000256" key="8">
    <source>
        <dbReference type="SAM" id="MobiDB-lite"/>
    </source>
</evidence>
<feature type="compositionally biased region" description="Basic and acidic residues" evidence="8">
    <location>
        <begin position="7"/>
        <end position="20"/>
    </location>
</feature>
<dbReference type="GO" id="GO:0005524">
    <property type="term" value="F:ATP binding"/>
    <property type="evidence" value="ECO:0007669"/>
    <property type="project" value="UniProtKB-KW"/>
</dbReference>
<proteinExistence type="inferred from homology"/>
<dbReference type="InterPro" id="IPR027417">
    <property type="entry name" value="P-loop_NTPase"/>
</dbReference>
<dbReference type="SMART" id="SM00382">
    <property type="entry name" value="AAA"/>
    <property type="match status" value="1"/>
</dbReference>
<dbReference type="GO" id="GO:0015833">
    <property type="term" value="P:peptide transport"/>
    <property type="evidence" value="ECO:0007669"/>
    <property type="project" value="InterPro"/>
</dbReference>
<dbReference type="Pfam" id="PF00005">
    <property type="entry name" value="ABC_tran"/>
    <property type="match status" value="1"/>
</dbReference>
<reference evidence="11 12" key="1">
    <citation type="submission" date="2016-10" db="EMBL/GenBank/DDBJ databases">
        <authorList>
            <person name="de Groot N.N."/>
        </authorList>
    </citation>
    <scope>NUCLEOTIDE SEQUENCE [LARGE SCALE GENOMIC DNA]</scope>
    <source>
        <strain evidence="11 12">CPCC 202808</strain>
    </source>
</reference>